<dbReference type="AlphaFoldDB" id="A0A9P0DF22"/>
<dbReference type="PANTHER" id="PTHR10773">
    <property type="entry name" value="DNA-DIRECTED RNA POLYMERASES I, II, AND III SUBUNIT RPABC2"/>
    <property type="match status" value="1"/>
</dbReference>
<sequence>MIFESFYKLEDNIKQNIYLRGLIHNAPVKQRPARNSSREPKAKSIKYYLTTATVSTRVCKKFFIDTFQISDARIYKVSSSSQPSACIDRKGHREPANKIDVTRVKEHIQSFPSYRSYYTLSDAPNRRYLNPDLTIRKMYQLYVEKCGEDGTEPVNEKMCYYVFSFNLHFKPPAKDTCQFCDSLQNILTFSENYEEKRKADIDKKLHLRKAAQSRTAMNSDKISAGENRCANIRLRESSSFSKIKHFCRLLQTKHVCL</sequence>
<dbReference type="EMBL" id="OV651821">
    <property type="protein sequence ID" value="CAH1115563.1"/>
    <property type="molecule type" value="Genomic_DNA"/>
</dbReference>
<dbReference type="PANTHER" id="PTHR10773:SF19">
    <property type="match status" value="1"/>
</dbReference>
<evidence type="ECO:0000313" key="1">
    <source>
        <dbReference type="EMBL" id="CAH1115563.1"/>
    </source>
</evidence>
<dbReference type="OrthoDB" id="6779279at2759"/>
<proteinExistence type="predicted"/>
<keyword evidence="2" id="KW-1185">Reference proteome</keyword>
<gene>
    <name evidence="1" type="ORF">PSYICH_LOCUS15326</name>
</gene>
<reference evidence="1" key="1">
    <citation type="submission" date="2022-01" db="EMBL/GenBank/DDBJ databases">
        <authorList>
            <person name="King R."/>
        </authorList>
    </citation>
    <scope>NUCLEOTIDE SEQUENCE</scope>
</reference>
<protein>
    <submittedName>
        <fullName evidence="1">Uncharacterized protein</fullName>
    </submittedName>
</protein>
<dbReference type="Proteomes" id="UP001153636">
    <property type="component" value="Chromosome 9"/>
</dbReference>
<evidence type="ECO:0000313" key="2">
    <source>
        <dbReference type="Proteomes" id="UP001153636"/>
    </source>
</evidence>
<organism evidence="1 2">
    <name type="scientific">Psylliodes chrysocephalus</name>
    <dbReference type="NCBI Taxonomy" id="3402493"/>
    <lineage>
        <taxon>Eukaryota</taxon>
        <taxon>Metazoa</taxon>
        <taxon>Ecdysozoa</taxon>
        <taxon>Arthropoda</taxon>
        <taxon>Hexapoda</taxon>
        <taxon>Insecta</taxon>
        <taxon>Pterygota</taxon>
        <taxon>Neoptera</taxon>
        <taxon>Endopterygota</taxon>
        <taxon>Coleoptera</taxon>
        <taxon>Polyphaga</taxon>
        <taxon>Cucujiformia</taxon>
        <taxon>Chrysomeloidea</taxon>
        <taxon>Chrysomelidae</taxon>
        <taxon>Galerucinae</taxon>
        <taxon>Alticini</taxon>
        <taxon>Psylliodes</taxon>
    </lineage>
</organism>
<accession>A0A9P0DF22</accession>
<name>A0A9P0DF22_9CUCU</name>